<keyword evidence="4" id="KW-1185">Reference proteome</keyword>
<evidence type="ECO:0000259" key="2">
    <source>
        <dbReference type="Pfam" id="PF09361"/>
    </source>
</evidence>
<dbReference type="InterPro" id="IPR018968">
    <property type="entry name" value="Phasin"/>
</dbReference>
<protein>
    <submittedName>
        <fullName evidence="3">Phasin protein</fullName>
    </submittedName>
</protein>
<evidence type="ECO:0000313" key="3">
    <source>
        <dbReference type="EMBL" id="SFK09293.1"/>
    </source>
</evidence>
<feature type="domain" description="Phasin" evidence="2">
    <location>
        <begin position="92"/>
        <end position="170"/>
    </location>
</feature>
<dbReference type="AlphaFoldDB" id="A0A1I3WQ32"/>
<proteinExistence type="predicted"/>
<evidence type="ECO:0000256" key="1">
    <source>
        <dbReference type="SAM" id="MobiDB-lite"/>
    </source>
</evidence>
<accession>A0A1I3WQ32</accession>
<feature type="region of interest" description="Disordered" evidence="1">
    <location>
        <begin position="1"/>
        <end position="30"/>
    </location>
</feature>
<dbReference type="Pfam" id="PF09361">
    <property type="entry name" value="Phasin_2"/>
    <property type="match status" value="1"/>
</dbReference>
<organism evidence="3 4">
    <name type="scientific">Methylocapsa palsarum</name>
    <dbReference type="NCBI Taxonomy" id="1612308"/>
    <lineage>
        <taxon>Bacteria</taxon>
        <taxon>Pseudomonadati</taxon>
        <taxon>Pseudomonadota</taxon>
        <taxon>Alphaproteobacteria</taxon>
        <taxon>Hyphomicrobiales</taxon>
        <taxon>Beijerinckiaceae</taxon>
        <taxon>Methylocapsa</taxon>
    </lineage>
</organism>
<dbReference type="Proteomes" id="UP000198755">
    <property type="component" value="Unassembled WGS sequence"/>
</dbReference>
<name>A0A1I3WQ32_9HYPH</name>
<gene>
    <name evidence="3" type="ORF">SAMN05444581_10232</name>
</gene>
<dbReference type="RefSeq" id="WP_175492477.1">
    <property type="nucleotide sequence ID" value="NZ_FOSN01000002.1"/>
</dbReference>
<sequence length="181" mass="18685">MAEINDDSSPATVRPGEQPEAGAQDFTGRIELGVQAADPATNFSGADFSGSVDLSEDAATEPATLYVEAGPEQNDVIIVDQANGVAGGNIVAAELASTGLKTIAEETFTYAKKSATDRLALAGSLLKAKTPGDCAQIYANFAKTAFADFLEHSAKIKGIYIAIARKAVKLPSHASSDPKPV</sequence>
<reference evidence="3 4" key="1">
    <citation type="submission" date="2016-10" db="EMBL/GenBank/DDBJ databases">
        <authorList>
            <person name="de Groot N.N."/>
        </authorList>
    </citation>
    <scope>NUCLEOTIDE SEQUENCE [LARGE SCALE GENOMIC DNA]</scope>
    <source>
        <strain evidence="3 4">NE2</strain>
    </source>
</reference>
<evidence type="ECO:0000313" key="4">
    <source>
        <dbReference type="Proteomes" id="UP000198755"/>
    </source>
</evidence>
<dbReference type="EMBL" id="FOSN01000002">
    <property type="protein sequence ID" value="SFK09293.1"/>
    <property type="molecule type" value="Genomic_DNA"/>
</dbReference>